<organism evidence="5 6">
    <name type="scientific">Frankliniella fusca</name>
    <dbReference type="NCBI Taxonomy" id="407009"/>
    <lineage>
        <taxon>Eukaryota</taxon>
        <taxon>Metazoa</taxon>
        <taxon>Ecdysozoa</taxon>
        <taxon>Arthropoda</taxon>
        <taxon>Hexapoda</taxon>
        <taxon>Insecta</taxon>
        <taxon>Pterygota</taxon>
        <taxon>Neoptera</taxon>
        <taxon>Paraneoptera</taxon>
        <taxon>Thysanoptera</taxon>
        <taxon>Terebrantia</taxon>
        <taxon>Thripoidea</taxon>
        <taxon>Thripidae</taxon>
        <taxon>Frankliniella</taxon>
    </lineage>
</organism>
<dbReference type="Gene3D" id="1.25.40.10">
    <property type="entry name" value="Tetratricopeptide repeat domain"/>
    <property type="match status" value="1"/>
</dbReference>
<comment type="similarity">
    <text evidence="3">Belongs to the TTC27 family.</text>
</comment>
<comment type="caution">
    <text evidence="5">The sequence shown here is derived from an EMBL/GenBank/DDBJ whole genome shotgun (WGS) entry which is preliminary data.</text>
</comment>
<reference evidence="5" key="2">
    <citation type="journal article" date="2023" name="BMC Genomics">
        <title>Pest status, molecular evolution, and epigenetic factors derived from the genome assembly of Frankliniella fusca, a thysanopteran phytovirus vector.</title>
        <authorList>
            <person name="Catto M.A."/>
            <person name="Labadie P.E."/>
            <person name="Jacobson A.L."/>
            <person name="Kennedy G.G."/>
            <person name="Srinivasan R."/>
            <person name="Hunt B.G."/>
        </authorList>
    </citation>
    <scope>NUCLEOTIDE SEQUENCE</scope>
    <source>
        <strain evidence="5">PL_HMW_Pooled</strain>
    </source>
</reference>
<gene>
    <name evidence="5" type="ORF">KUF71_005559</name>
</gene>
<protein>
    <submittedName>
        <fullName evidence="5">Tetratricopeptide repeat protein 27</fullName>
    </submittedName>
</protein>
<dbReference type="InterPro" id="IPR011990">
    <property type="entry name" value="TPR-like_helical_dom_sf"/>
</dbReference>
<reference evidence="5" key="1">
    <citation type="submission" date="2021-07" db="EMBL/GenBank/DDBJ databases">
        <authorList>
            <person name="Catto M.A."/>
            <person name="Jacobson A."/>
            <person name="Kennedy G."/>
            <person name="Labadie P."/>
            <person name="Hunt B.G."/>
            <person name="Srinivasan R."/>
        </authorList>
    </citation>
    <scope>NUCLEOTIDE SEQUENCE</scope>
    <source>
        <strain evidence="5">PL_HMW_Pooled</strain>
        <tissue evidence="5">Head</tissue>
    </source>
</reference>
<dbReference type="PROSITE" id="PS50005">
    <property type="entry name" value="TPR"/>
    <property type="match status" value="2"/>
</dbReference>
<evidence type="ECO:0000313" key="5">
    <source>
        <dbReference type="EMBL" id="KAK3914871.1"/>
    </source>
</evidence>
<keyword evidence="1" id="KW-0677">Repeat</keyword>
<feature type="repeat" description="TPR" evidence="4">
    <location>
        <begin position="536"/>
        <end position="569"/>
    </location>
</feature>
<dbReference type="PANTHER" id="PTHR16193:SF0">
    <property type="entry name" value="TETRATRICOPEPTIDE REPEAT PROTEIN 27"/>
    <property type="match status" value="1"/>
</dbReference>
<dbReference type="AlphaFoldDB" id="A0AAE1LCE0"/>
<evidence type="ECO:0000256" key="3">
    <source>
        <dbReference type="ARBA" id="ARBA00024020"/>
    </source>
</evidence>
<evidence type="ECO:0000256" key="4">
    <source>
        <dbReference type="PROSITE-ProRule" id="PRU00339"/>
    </source>
</evidence>
<dbReference type="SMART" id="SM00028">
    <property type="entry name" value="TPR"/>
    <property type="match status" value="3"/>
</dbReference>
<dbReference type="PANTHER" id="PTHR16193">
    <property type="entry name" value="TETRATRICOPEPTIDE REPEAT PROTEIN 27"/>
    <property type="match status" value="1"/>
</dbReference>
<dbReference type="Proteomes" id="UP001219518">
    <property type="component" value="Unassembled WGS sequence"/>
</dbReference>
<dbReference type="InterPro" id="IPR019734">
    <property type="entry name" value="TPR_rpt"/>
</dbReference>
<evidence type="ECO:0000256" key="1">
    <source>
        <dbReference type="ARBA" id="ARBA00022737"/>
    </source>
</evidence>
<dbReference type="InterPro" id="IPR044244">
    <property type="entry name" value="TTC27/Emw1"/>
</dbReference>
<dbReference type="SUPFAM" id="SSF48452">
    <property type="entry name" value="TPR-like"/>
    <property type="match status" value="1"/>
</dbReference>
<sequence length="813" mass="93181">METFDVDVKSTQKSLLLLSERELFAGRNEYSINLLSNDYALEDLNSPSTTQIFAKFPQFYENQDVEISLKKAICFWLESNTSTLCQFQVLSIGITALLKFVQHNWSGPDADERLSWLRSYLGAELDEDFNNIISSKLILDGESVISVTKHLEYLVLARAALLTELPDLDTSLWWRFRCLFLHQQVLEEKSPILHDEMHSLEEKLLHCEDLKKDKVLNTLLHLELAHMHLFYHEVQPSGQILKTAVESAGLNISLTGALGKRTRFQQRNLAQLVLDVQSSEATTIVSTLPLKELPKDLKLDDETRLDAIAFSNSDDGKYSTLTPLQQACTQKCQPKDKLADEELLAYLSCLLGQPQVWSFQMSCLMFRSKIESNHSRTVERSMTQAQALVDAVNASTPGAWQRLFMIFCSYMPPRWCLEEELANLLVSLGCINSALDIYLRLHCWEEVIACYNHLKLRHKAEEIIRQELDKKETVKLWCLLGDATDNVEYYEKAWNLSNMRSARAQRHWGLYFFHRKQYGEAIPHLQESLSHNSLQTTLWFQLGYASLQHEDWTSAATAYRRCCFLDPENFEAWNNLAKAYVKLGQKNRAWKALQEALKWDFENWRVWENYLLVSLDCAVMDEVIRAYHRILDLKEKHVDVEVLEILGRAIIDNLPDCDGEPCGRLLDKSLALLGRVTAQVTNNWKVWRVYSRLTSALQNPTPESEVRAVQHLQKAHRCAIADASWVNDNDLCLQVIDLSEELANVTTACASKCSNNKQVLSLLSSAKLSLKSTLTKIKQQRLDLLTGQVDQALLPQFTSLEAHLERISCFNTQ</sequence>
<keyword evidence="2 4" id="KW-0802">TPR repeat</keyword>
<accession>A0AAE1LCE0</accession>
<name>A0AAE1LCE0_9NEOP</name>
<evidence type="ECO:0000256" key="2">
    <source>
        <dbReference type="ARBA" id="ARBA00022803"/>
    </source>
</evidence>
<feature type="repeat" description="TPR" evidence="4">
    <location>
        <begin position="570"/>
        <end position="603"/>
    </location>
</feature>
<dbReference type="EMBL" id="JAHWGI010000394">
    <property type="protein sequence ID" value="KAK3914871.1"/>
    <property type="molecule type" value="Genomic_DNA"/>
</dbReference>
<keyword evidence="6" id="KW-1185">Reference proteome</keyword>
<proteinExistence type="inferred from homology"/>
<dbReference type="Pfam" id="PF13414">
    <property type="entry name" value="TPR_11"/>
    <property type="match status" value="1"/>
</dbReference>
<evidence type="ECO:0000313" key="6">
    <source>
        <dbReference type="Proteomes" id="UP001219518"/>
    </source>
</evidence>